<dbReference type="PROSITE" id="PS51233">
    <property type="entry name" value="VWFD"/>
    <property type="match status" value="1"/>
</dbReference>
<reference evidence="2 3" key="1">
    <citation type="journal article" date="2007" name="Science">
        <title>Sea anemone genome reveals ancestral eumetazoan gene repertoire and genomic organization.</title>
        <authorList>
            <person name="Putnam N.H."/>
            <person name="Srivastava M."/>
            <person name="Hellsten U."/>
            <person name="Dirks B."/>
            <person name="Chapman J."/>
            <person name="Salamov A."/>
            <person name="Terry A."/>
            <person name="Shapiro H."/>
            <person name="Lindquist E."/>
            <person name="Kapitonov V.V."/>
            <person name="Jurka J."/>
            <person name="Genikhovich G."/>
            <person name="Grigoriev I.V."/>
            <person name="Lucas S.M."/>
            <person name="Steele R.E."/>
            <person name="Finnerty J.R."/>
            <person name="Technau U."/>
            <person name="Martindale M.Q."/>
            <person name="Rokhsar D.S."/>
        </authorList>
    </citation>
    <scope>NUCLEOTIDE SEQUENCE [LARGE SCALE GENOMIC DNA]</scope>
    <source>
        <strain evidence="3">CH2 X CH6</strain>
    </source>
</reference>
<keyword evidence="3" id="KW-1185">Reference proteome</keyword>
<evidence type="ECO:0000313" key="3">
    <source>
        <dbReference type="Proteomes" id="UP000001593"/>
    </source>
</evidence>
<sequence length="176" mass="19802">MGRQYLNVLFTPTAAFYGNTGGLCGDMDNNPANDFTGPTGERFTDAVQFAESWQIKERSTNDSSLYGSWSWSSSNFHPDDKMDRAYTDPFHRPRYGLEGIPQVLIQKANTICAKRDLTEDLLKSCIYDVAITNDTSMASQEILKTGMEFSAWSIDLCPLNLIIIRNDNLMTDIFIS</sequence>
<dbReference type="Pfam" id="PF00094">
    <property type="entry name" value="VWD"/>
    <property type="match status" value="1"/>
</dbReference>
<gene>
    <name evidence="2" type="ORF">NEMVEDRAFT_v1g224372</name>
</gene>
<dbReference type="Proteomes" id="UP000001593">
    <property type="component" value="Unassembled WGS sequence"/>
</dbReference>
<dbReference type="eggNOG" id="ENOG502QT9G">
    <property type="taxonomic scope" value="Eukaryota"/>
</dbReference>
<evidence type="ECO:0000313" key="2">
    <source>
        <dbReference type="EMBL" id="EDO27135.1"/>
    </source>
</evidence>
<dbReference type="PhylomeDB" id="A7TA37"/>
<proteinExistence type="predicted"/>
<dbReference type="AlphaFoldDB" id="A7TA37"/>
<dbReference type="HOGENOM" id="CLU_1527001_0_0_1"/>
<dbReference type="InParanoid" id="A7TA37"/>
<protein>
    <recommendedName>
        <fullName evidence="1">VWFD domain-containing protein</fullName>
    </recommendedName>
</protein>
<name>A7TA37_NEMVE</name>
<feature type="domain" description="VWFD" evidence="1">
    <location>
        <begin position="1"/>
        <end position="61"/>
    </location>
</feature>
<accession>A7TA37</accession>
<organism evidence="2 3">
    <name type="scientific">Nematostella vectensis</name>
    <name type="common">Starlet sea anemone</name>
    <dbReference type="NCBI Taxonomy" id="45351"/>
    <lineage>
        <taxon>Eukaryota</taxon>
        <taxon>Metazoa</taxon>
        <taxon>Cnidaria</taxon>
        <taxon>Anthozoa</taxon>
        <taxon>Hexacorallia</taxon>
        <taxon>Actiniaria</taxon>
        <taxon>Edwardsiidae</taxon>
        <taxon>Nematostella</taxon>
    </lineage>
</organism>
<dbReference type="EMBL" id="DS473817">
    <property type="protein sequence ID" value="EDO27135.1"/>
    <property type="molecule type" value="Genomic_DNA"/>
</dbReference>
<dbReference type="InterPro" id="IPR001846">
    <property type="entry name" value="VWF_type-D"/>
</dbReference>
<evidence type="ECO:0000259" key="1">
    <source>
        <dbReference type="PROSITE" id="PS51233"/>
    </source>
</evidence>